<evidence type="ECO:0000256" key="1">
    <source>
        <dbReference type="SAM" id="MobiDB-lite"/>
    </source>
</evidence>
<dbReference type="EMBL" id="AYSA01000337">
    <property type="protein sequence ID" value="ESZ93176.1"/>
    <property type="molecule type" value="Genomic_DNA"/>
</dbReference>
<dbReference type="PANTHER" id="PTHR38797:SF4">
    <property type="entry name" value="NUCLEAR PORE COMPLEX PROTEIN NUP85"/>
    <property type="match status" value="1"/>
</dbReference>
<accession>W9CBE9</accession>
<protein>
    <submittedName>
        <fullName evidence="2">Uncharacterized protein</fullName>
    </submittedName>
</protein>
<evidence type="ECO:0000313" key="3">
    <source>
        <dbReference type="Proteomes" id="UP000019487"/>
    </source>
</evidence>
<evidence type="ECO:0000313" key="2">
    <source>
        <dbReference type="EMBL" id="ESZ93176.1"/>
    </source>
</evidence>
<gene>
    <name evidence="2" type="ORF">SBOR_6455</name>
</gene>
<proteinExistence type="predicted"/>
<dbReference type="HOGENOM" id="CLU_821740_0_0_1"/>
<dbReference type="PANTHER" id="PTHR38797">
    <property type="entry name" value="NUCLEAR PORE COMPLEX PROTEIN NUP85-RELATED"/>
    <property type="match status" value="1"/>
</dbReference>
<organism evidence="2 3">
    <name type="scientific">Sclerotinia borealis (strain F-4128)</name>
    <dbReference type="NCBI Taxonomy" id="1432307"/>
    <lineage>
        <taxon>Eukaryota</taxon>
        <taxon>Fungi</taxon>
        <taxon>Dikarya</taxon>
        <taxon>Ascomycota</taxon>
        <taxon>Pezizomycotina</taxon>
        <taxon>Leotiomycetes</taxon>
        <taxon>Helotiales</taxon>
        <taxon>Sclerotiniaceae</taxon>
        <taxon>Sclerotinia</taxon>
    </lineage>
</organism>
<dbReference type="Proteomes" id="UP000019487">
    <property type="component" value="Unassembled WGS sequence"/>
</dbReference>
<reference evidence="2 3" key="1">
    <citation type="journal article" date="2014" name="Genome Announc.">
        <title>Draft genome sequence of Sclerotinia borealis, a psychrophilic plant pathogenic fungus.</title>
        <authorList>
            <person name="Mardanov A.V."/>
            <person name="Beletsky A.V."/>
            <person name="Kadnikov V.V."/>
            <person name="Ignatov A.N."/>
            <person name="Ravin N.V."/>
        </authorList>
    </citation>
    <scope>NUCLEOTIDE SEQUENCE [LARGE SCALE GENOMIC DNA]</scope>
    <source>
        <strain evidence="3">F-4157</strain>
    </source>
</reference>
<dbReference type="Pfam" id="PF12311">
    <property type="entry name" value="DUF3632"/>
    <property type="match status" value="1"/>
</dbReference>
<name>W9CBE9_SCLBF</name>
<keyword evidence="3" id="KW-1185">Reference proteome</keyword>
<comment type="caution">
    <text evidence="2">The sequence shown here is derived from an EMBL/GenBank/DDBJ whole genome shotgun (WGS) entry which is preliminary data.</text>
</comment>
<dbReference type="OrthoDB" id="5403091at2759"/>
<dbReference type="InterPro" id="IPR022085">
    <property type="entry name" value="OpdG"/>
</dbReference>
<sequence>MVAPISKRGAIRHCTPDRSRLQDLLSKMNLNLFKGKNKQQLMDDMIAFCRGRIKDSLQKPQDDSKEALVSVWKILTEAAQTVESNDPFHDKLICLLLWTGEFDVLRKSLHPEEIHTRSSWECHHLVKVMQNSWKELIFPAHDTIEKKCSLATFTAKALAMGTHDWLGISALWYLREALEMADKATIHLAPSTIIWIRIAGAKLLRFSVLEKKWDNHDLDREALDIVRIQTPGILAQRAGVTQDGFSLERWFFWKGRFENLAPDEDEESRAWAKDTVDYMTEFDSMLDYNMKGEPKAVDDSQDAVSEKVENTKQKRLDLRLLSRGDKEKNGEQRVEVDENFKCQK</sequence>
<feature type="region of interest" description="Disordered" evidence="1">
    <location>
        <begin position="319"/>
        <end position="344"/>
    </location>
</feature>
<dbReference type="InterPro" id="IPR053204">
    <property type="entry name" value="Oxopyrrolidines_Biosynth-assoc"/>
</dbReference>
<dbReference type="AlphaFoldDB" id="W9CBE9"/>